<evidence type="ECO:0000256" key="1">
    <source>
        <dbReference type="SAM" id="MobiDB-lite"/>
    </source>
</evidence>
<feature type="region of interest" description="Disordered" evidence="1">
    <location>
        <begin position="276"/>
        <end position="310"/>
    </location>
</feature>
<organism evidence="3 4">
    <name type="scientific">Porites evermanni</name>
    <dbReference type="NCBI Taxonomy" id="104178"/>
    <lineage>
        <taxon>Eukaryota</taxon>
        <taxon>Metazoa</taxon>
        <taxon>Cnidaria</taxon>
        <taxon>Anthozoa</taxon>
        <taxon>Hexacorallia</taxon>
        <taxon>Scleractinia</taxon>
        <taxon>Fungiina</taxon>
        <taxon>Poritidae</taxon>
        <taxon>Porites</taxon>
    </lineage>
</organism>
<comment type="caution">
    <text evidence="3">The sequence shown here is derived from an EMBL/GenBank/DDBJ whole genome shotgun (WGS) entry which is preliminary data.</text>
</comment>
<keyword evidence="4" id="KW-1185">Reference proteome</keyword>
<feature type="compositionally biased region" description="Basic residues" evidence="1">
    <location>
        <begin position="294"/>
        <end position="310"/>
    </location>
</feature>
<keyword evidence="2" id="KW-1133">Transmembrane helix</keyword>
<gene>
    <name evidence="3" type="ORF">PEVE_00003069</name>
</gene>
<feature type="compositionally biased region" description="Basic and acidic residues" evidence="1">
    <location>
        <begin position="240"/>
        <end position="249"/>
    </location>
</feature>
<proteinExistence type="predicted"/>
<feature type="compositionally biased region" description="Gly residues" evidence="1">
    <location>
        <begin position="227"/>
        <end position="236"/>
    </location>
</feature>
<dbReference type="EMBL" id="CALNXI010001182">
    <property type="protein sequence ID" value="CAH3158996.1"/>
    <property type="molecule type" value="Genomic_DNA"/>
</dbReference>
<feature type="compositionally biased region" description="Basic and acidic residues" evidence="1">
    <location>
        <begin position="276"/>
        <end position="286"/>
    </location>
</feature>
<reference evidence="3 4" key="1">
    <citation type="submission" date="2022-05" db="EMBL/GenBank/DDBJ databases">
        <authorList>
            <consortium name="Genoscope - CEA"/>
            <person name="William W."/>
        </authorList>
    </citation>
    <scope>NUCLEOTIDE SEQUENCE [LARGE SCALE GENOMIC DNA]</scope>
</reference>
<dbReference type="Proteomes" id="UP001159427">
    <property type="component" value="Unassembled WGS sequence"/>
</dbReference>
<evidence type="ECO:0000256" key="2">
    <source>
        <dbReference type="SAM" id="Phobius"/>
    </source>
</evidence>
<feature type="region of interest" description="Disordered" evidence="1">
    <location>
        <begin position="178"/>
        <end position="263"/>
    </location>
</feature>
<evidence type="ECO:0000313" key="4">
    <source>
        <dbReference type="Proteomes" id="UP001159427"/>
    </source>
</evidence>
<accession>A0ABN8Q8I8</accession>
<name>A0ABN8Q8I8_9CNID</name>
<keyword evidence="2" id="KW-0812">Transmembrane</keyword>
<evidence type="ECO:0000313" key="3">
    <source>
        <dbReference type="EMBL" id="CAH3158996.1"/>
    </source>
</evidence>
<protein>
    <submittedName>
        <fullName evidence="3">Uncharacterized protein</fullName>
    </submittedName>
</protein>
<keyword evidence="2" id="KW-0472">Membrane</keyword>
<feature type="transmembrane region" description="Helical" evidence="2">
    <location>
        <begin position="6"/>
        <end position="25"/>
    </location>
</feature>
<sequence length="310" mass="33087">MGQLSNYGSILLILITDCLLLWFPSPSPSPLFFRKVDNTAEIDGQGSEVGKTGTKKHVLNSLASQQFTFSKVDNVSYYQGIDVITSVNLSVFLSGPQATLDTMVLLFLQEGNVTFDAAPEDLLEANGVEKDGITRNKEEAVNDNLPTAFHIDHKKLFIFRIPRFNNTVLIDPAANIDGVAGKPITSGGDSSNGGGGVESSMKPEEGRNNDPTTNMDGVAGEPITSGGDSGNGGGGVESSMKPDEEKNNDPTDNMDGVAGEPITSGVWHLKGTCHRMTEEETMEKVKRVGAAHSGGKKRNRSRGTRRGGCR</sequence>